<feature type="transmembrane region" description="Helical" evidence="6">
    <location>
        <begin position="202"/>
        <end position="223"/>
    </location>
</feature>
<feature type="transmembrane region" description="Helical" evidence="6">
    <location>
        <begin position="131"/>
        <end position="149"/>
    </location>
</feature>
<evidence type="ECO:0000256" key="3">
    <source>
        <dbReference type="ARBA" id="ARBA00022989"/>
    </source>
</evidence>
<comment type="subcellular location">
    <subcellularLocation>
        <location evidence="1">Endomembrane system</location>
        <topology evidence="1">Multi-pass membrane protein</topology>
    </subcellularLocation>
</comment>
<dbReference type="AlphaFoldDB" id="A0AB34KL94"/>
<dbReference type="GO" id="GO:0005886">
    <property type="term" value="C:plasma membrane"/>
    <property type="evidence" value="ECO:0007669"/>
    <property type="project" value="TreeGrafter"/>
</dbReference>
<sequence length="290" mass="32298">MYGLSYWFILLFAGCVWLGTLLAMLGVWVAQGSPGYPWDNPGQRIMFISTIGATGWGKPLFIAGSAVMVVCFNIAFCAERWLRHKGRLVMNYSNWEKFLSAAAIFFAIIGGFGLIFLTIFDTRRYPSVHQAMLAVFIAGYVISAIFICAEYQRLGIKAREHRVLRASFWIKLTFILVEAALAIAFGVTQYVDRINPAAILEWVISLIYIFYVWSFIIDFLPAVRTRNKQDRFGPPVRAADDEMAMNTQAGGNLMGGPVYTAGGHYGDASSNGSSLPMQEPPRNVPASRNF</sequence>
<dbReference type="PANTHER" id="PTHR21324:SF2">
    <property type="entry name" value="EG:22E5.9 PROTEIN"/>
    <property type="match status" value="1"/>
</dbReference>
<dbReference type="GO" id="GO:0012505">
    <property type="term" value="C:endomembrane system"/>
    <property type="evidence" value="ECO:0007669"/>
    <property type="project" value="UniProtKB-SubCell"/>
</dbReference>
<keyword evidence="3 6" id="KW-1133">Transmembrane helix</keyword>
<proteinExistence type="predicted"/>
<dbReference type="RefSeq" id="XP_069227972.1">
    <property type="nucleotide sequence ID" value="XM_069375196.1"/>
</dbReference>
<feature type="region of interest" description="Disordered" evidence="5">
    <location>
        <begin position="269"/>
        <end position="290"/>
    </location>
</feature>
<keyword evidence="4 6" id="KW-0472">Membrane</keyword>
<name>A0AB34KL94_9PEZI</name>
<dbReference type="Proteomes" id="UP000803884">
    <property type="component" value="Unassembled WGS sequence"/>
</dbReference>
<keyword evidence="9" id="KW-1185">Reference proteome</keyword>
<evidence type="ECO:0000313" key="9">
    <source>
        <dbReference type="Proteomes" id="UP000803884"/>
    </source>
</evidence>
<organism evidence="8 9">
    <name type="scientific">Cladosporium halotolerans</name>
    <dbReference type="NCBI Taxonomy" id="1052096"/>
    <lineage>
        <taxon>Eukaryota</taxon>
        <taxon>Fungi</taxon>
        <taxon>Dikarya</taxon>
        <taxon>Ascomycota</taxon>
        <taxon>Pezizomycotina</taxon>
        <taxon>Dothideomycetes</taxon>
        <taxon>Dothideomycetidae</taxon>
        <taxon>Cladosporiales</taxon>
        <taxon>Cladosporiaceae</taxon>
        <taxon>Cladosporium</taxon>
    </lineage>
</organism>
<dbReference type="EMBL" id="JAAQHG020000023">
    <property type="protein sequence ID" value="KAL1584866.1"/>
    <property type="molecule type" value="Genomic_DNA"/>
</dbReference>
<evidence type="ECO:0000313" key="8">
    <source>
        <dbReference type="EMBL" id="KAL1584866.1"/>
    </source>
</evidence>
<evidence type="ECO:0000256" key="1">
    <source>
        <dbReference type="ARBA" id="ARBA00004127"/>
    </source>
</evidence>
<evidence type="ECO:0000259" key="7">
    <source>
        <dbReference type="Pfam" id="PF10277"/>
    </source>
</evidence>
<feature type="transmembrane region" description="Helical" evidence="6">
    <location>
        <begin position="169"/>
        <end position="190"/>
    </location>
</feature>
<dbReference type="GeneID" id="96008034"/>
<evidence type="ECO:0000256" key="5">
    <source>
        <dbReference type="SAM" id="MobiDB-lite"/>
    </source>
</evidence>
<protein>
    <recommendedName>
        <fullName evidence="7">CWH43-like N-terminal domain-containing protein</fullName>
    </recommendedName>
</protein>
<feature type="transmembrane region" description="Helical" evidence="6">
    <location>
        <begin position="60"/>
        <end position="78"/>
    </location>
</feature>
<dbReference type="InterPro" id="IPR019402">
    <property type="entry name" value="CWH43_N"/>
</dbReference>
<reference evidence="8 9" key="1">
    <citation type="journal article" date="2020" name="Microbiol. Resour. Announc.">
        <title>Draft Genome Sequence of a Cladosporium Species Isolated from the Mesophotic Ascidian Didemnum maculosum.</title>
        <authorList>
            <person name="Gioti A."/>
            <person name="Siaperas R."/>
            <person name="Nikolaivits E."/>
            <person name="Le Goff G."/>
            <person name="Ouazzani J."/>
            <person name="Kotoulas G."/>
            <person name="Topakas E."/>
        </authorList>
    </citation>
    <scope>NUCLEOTIDE SEQUENCE [LARGE SCALE GENOMIC DNA]</scope>
    <source>
        <strain evidence="8 9">TM138-S3</strain>
    </source>
</reference>
<dbReference type="Pfam" id="PF10277">
    <property type="entry name" value="Frag1"/>
    <property type="match status" value="1"/>
</dbReference>
<evidence type="ECO:0000256" key="6">
    <source>
        <dbReference type="SAM" id="Phobius"/>
    </source>
</evidence>
<evidence type="ECO:0000256" key="4">
    <source>
        <dbReference type="ARBA" id="ARBA00023136"/>
    </source>
</evidence>
<comment type="caution">
    <text evidence="8">The sequence shown here is derived from an EMBL/GenBank/DDBJ whole genome shotgun (WGS) entry which is preliminary data.</text>
</comment>
<dbReference type="InterPro" id="IPR050911">
    <property type="entry name" value="DRAM/TMEM150_Autophagy_Mod"/>
</dbReference>
<evidence type="ECO:0000256" key="2">
    <source>
        <dbReference type="ARBA" id="ARBA00022692"/>
    </source>
</evidence>
<gene>
    <name evidence="8" type="ORF">WHR41_06591</name>
</gene>
<feature type="transmembrane region" description="Helical" evidence="6">
    <location>
        <begin position="98"/>
        <end position="119"/>
    </location>
</feature>
<feature type="domain" description="CWH43-like N-terminal" evidence="7">
    <location>
        <begin position="6"/>
        <end position="220"/>
    </location>
</feature>
<feature type="transmembrane region" description="Helical" evidence="6">
    <location>
        <begin position="7"/>
        <end position="30"/>
    </location>
</feature>
<accession>A0AB34KL94</accession>
<dbReference type="PANTHER" id="PTHR21324">
    <property type="entry name" value="FASTING-INDUCIBLE INTEGRAL MEMBRANE PROTEIN TM6P1-RELATED"/>
    <property type="match status" value="1"/>
</dbReference>
<keyword evidence="2 6" id="KW-0812">Transmembrane</keyword>